<evidence type="ECO:0000313" key="3">
    <source>
        <dbReference type="Proteomes" id="UP000005205"/>
    </source>
</evidence>
<evidence type="ECO:0000256" key="1">
    <source>
        <dbReference type="SAM" id="SignalP"/>
    </source>
</evidence>
<dbReference type="EnsemblMetazoa" id="XM_012205523.1">
    <property type="protein sequence ID" value="XP_012060913.1"/>
    <property type="gene ID" value="LOC105624163"/>
</dbReference>
<dbReference type="InParanoid" id="A0A158NTQ5"/>
<accession>A0A158NTQ5</accession>
<reference evidence="3" key="1">
    <citation type="journal article" date="2011" name="PLoS Genet.">
        <title>The genome sequence of the leaf-cutter ant Atta cephalotes reveals insights into its obligate symbiotic lifestyle.</title>
        <authorList>
            <person name="Suen G."/>
            <person name="Teiling C."/>
            <person name="Li L."/>
            <person name="Holt C."/>
            <person name="Abouheif E."/>
            <person name="Bornberg-Bauer E."/>
            <person name="Bouffard P."/>
            <person name="Caldera E.J."/>
            <person name="Cash E."/>
            <person name="Cavanaugh A."/>
            <person name="Denas O."/>
            <person name="Elhaik E."/>
            <person name="Fave M.J."/>
            <person name="Gadau J."/>
            <person name="Gibson J.D."/>
            <person name="Graur D."/>
            <person name="Grubbs K.J."/>
            <person name="Hagen D.E."/>
            <person name="Harkins T.T."/>
            <person name="Helmkampf M."/>
            <person name="Hu H."/>
            <person name="Johnson B.R."/>
            <person name="Kim J."/>
            <person name="Marsh S.E."/>
            <person name="Moeller J.A."/>
            <person name="Munoz-Torres M.C."/>
            <person name="Murphy M.C."/>
            <person name="Naughton M.C."/>
            <person name="Nigam S."/>
            <person name="Overson R."/>
            <person name="Rajakumar R."/>
            <person name="Reese J.T."/>
            <person name="Scott J.J."/>
            <person name="Smith C.R."/>
            <person name="Tao S."/>
            <person name="Tsutsui N.D."/>
            <person name="Viljakainen L."/>
            <person name="Wissler L."/>
            <person name="Yandell M.D."/>
            <person name="Zimmer F."/>
            <person name="Taylor J."/>
            <person name="Slater S.C."/>
            <person name="Clifton S.W."/>
            <person name="Warren W.C."/>
            <person name="Elsik C.G."/>
            <person name="Smith C.D."/>
            <person name="Weinstock G.M."/>
            <person name="Gerardo N.M."/>
            <person name="Currie C.R."/>
        </authorList>
    </citation>
    <scope>NUCLEOTIDE SEQUENCE [LARGE SCALE GENOMIC DNA]</scope>
</reference>
<dbReference type="Proteomes" id="UP000005205">
    <property type="component" value="Unassembled WGS sequence"/>
</dbReference>
<reference evidence="2" key="2">
    <citation type="submission" date="2016-04" db="UniProtKB">
        <authorList>
            <consortium name="EnsemblMetazoa"/>
        </authorList>
    </citation>
    <scope>IDENTIFICATION</scope>
</reference>
<evidence type="ECO:0000313" key="2">
    <source>
        <dbReference type="EnsemblMetazoa" id="XP_012060913.1"/>
    </source>
</evidence>
<dbReference type="OrthoDB" id="7679982at2759"/>
<keyword evidence="1" id="KW-0732">Signal</keyword>
<protein>
    <submittedName>
        <fullName evidence="2">Uncharacterized protein</fullName>
    </submittedName>
</protein>
<name>A0A158NTQ5_ATTCE</name>
<keyword evidence="3" id="KW-1185">Reference proteome</keyword>
<dbReference type="EMBL" id="ADTU01026109">
    <property type="status" value="NOT_ANNOTATED_CDS"/>
    <property type="molecule type" value="Genomic_DNA"/>
</dbReference>
<feature type="chain" id="PRO_5007629653" evidence="1">
    <location>
        <begin position="25"/>
        <end position="186"/>
    </location>
</feature>
<feature type="signal peptide" evidence="1">
    <location>
        <begin position="1"/>
        <end position="24"/>
    </location>
</feature>
<proteinExistence type="predicted"/>
<gene>
    <name evidence="2" type="primary">105624163</name>
</gene>
<organism evidence="2 3">
    <name type="scientific">Atta cephalotes</name>
    <name type="common">Leafcutter ant</name>
    <dbReference type="NCBI Taxonomy" id="12957"/>
    <lineage>
        <taxon>Eukaryota</taxon>
        <taxon>Metazoa</taxon>
        <taxon>Ecdysozoa</taxon>
        <taxon>Arthropoda</taxon>
        <taxon>Hexapoda</taxon>
        <taxon>Insecta</taxon>
        <taxon>Pterygota</taxon>
        <taxon>Neoptera</taxon>
        <taxon>Endopterygota</taxon>
        <taxon>Hymenoptera</taxon>
        <taxon>Apocrita</taxon>
        <taxon>Aculeata</taxon>
        <taxon>Formicoidea</taxon>
        <taxon>Formicidae</taxon>
        <taxon>Myrmicinae</taxon>
        <taxon>Atta</taxon>
    </lineage>
</organism>
<dbReference type="AlphaFoldDB" id="A0A158NTQ5"/>
<sequence>MWGALLEPFLFFFILKLFVAMGNTYPITGSELSKNNNIMTSINDSAATVTPYVCVYIPPNLDFCKFISYKSKENLWNSENKLLESKKHKLMESNKMYFTSRPLTHIPGAKKFQNHPFVKTIIYEIQRCIPPRLPFVLPWCTDEDLSDKKNEIRRLYPFMIDGFSKATYEFPMYDFLKQSRVMPKSA</sequence>
<dbReference type="KEGG" id="acep:105624163"/>